<keyword evidence="6" id="KW-1185">Reference proteome</keyword>
<evidence type="ECO:0000259" key="5">
    <source>
        <dbReference type="Pfam" id="PF00005"/>
    </source>
</evidence>
<comment type="similarity">
    <text evidence="2">Belongs to the ABC transporter superfamily. ABCC family. Conjugate transporter (TC 3.A.1.208) subfamily.</text>
</comment>
<evidence type="ECO:0000313" key="6">
    <source>
        <dbReference type="Proteomes" id="UP000887565"/>
    </source>
</evidence>
<dbReference type="InterPro" id="IPR003439">
    <property type="entry name" value="ABC_transporter-like_ATP-bd"/>
</dbReference>
<sequence>DIENFPNKDKTIIGDRGAALSGGQKARIALARAVYYDADVYLLDDPLSAVDAAVGRWIFDK</sequence>
<dbReference type="GO" id="GO:0042626">
    <property type="term" value="F:ATPase-coupled transmembrane transporter activity"/>
    <property type="evidence" value="ECO:0007669"/>
    <property type="project" value="TreeGrafter"/>
</dbReference>
<evidence type="ECO:0000256" key="1">
    <source>
        <dbReference type="ARBA" id="ARBA00004141"/>
    </source>
</evidence>
<name>A0A915J0R0_ROMCU</name>
<dbReference type="Gene3D" id="3.40.50.300">
    <property type="entry name" value="P-loop containing nucleotide triphosphate hydrolases"/>
    <property type="match status" value="1"/>
</dbReference>
<evidence type="ECO:0000256" key="4">
    <source>
        <dbReference type="ARBA" id="ARBA00022840"/>
    </source>
</evidence>
<dbReference type="GO" id="GO:0016020">
    <property type="term" value="C:membrane"/>
    <property type="evidence" value="ECO:0007669"/>
    <property type="project" value="UniProtKB-SubCell"/>
</dbReference>
<protein>
    <submittedName>
        <fullName evidence="7">ABC transporter domain-containing protein</fullName>
    </submittedName>
</protein>
<reference evidence="7" key="1">
    <citation type="submission" date="2022-11" db="UniProtKB">
        <authorList>
            <consortium name="WormBaseParasite"/>
        </authorList>
    </citation>
    <scope>IDENTIFICATION</scope>
</reference>
<dbReference type="Pfam" id="PF00005">
    <property type="entry name" value="ABC_tran"/>
    <property type="match status" value="1"/>
</dbReference>
<accession>A0A915J0R0</accession>
<evidence type="ECO:0000256" key="3">
    <source>
        <dbReference type="ARBA" id="ARBA00022741"/>
    </source>
</evidence>
<comment type="subcellular location">
    <subcellularLocation>
        <location evidence="1">Membrane</location>
        <topology evidence="1">Multi-pass membrane protein</topology>
    </subcellularLocation>
</comment>
<dbReference type="AlphaFoldDB" id="A0A915J0R0"/>
<dbReference type="Proteomes" id="UP000887565">
    <property type="component" value="Unplaced"/>
</dbReference>
<dbReference type="GO" id="GO:0016887">
    <property type="term" value="F:ATP hydrolysis activity"/>
    <property type="evidence" value="ECO:0007669"/>
    <property type="project" value="InterPro"/>
</dbReference>
<feature type="domain" description="ABC transporter" evidence="5">
    <location>
        <begin position="7"/>
        <end position="47"/>
    </location>
</feature>
<keyword evidence="4" id="KW-0067">ATP-binding</keyword>
<dbReference type="PANTHER" id="PTHR24223:SF456">
    <property type="entry name" value="MULTIDRUG RESISTANCE-ASSOCIATED PROTEIN LETHAL(2)03659"/>
    <property type="match status" value="1"/>
</dbReference>
<dbReference type="GO" id="GO:0005524">
    <property type="term" value="F:ATP binding"/>
    <property type="evidence" value="ECO:0007669"/>
    <property type="project" value="UniProtKB-KW"/>
</dbReference>
<keyword evidence="3" id="KW-0547">Nucleotide-binding</keyword>
<evidence type="ECO:0000313" key="7">
    <source>
        <dbReference type="WBParaSite" id="nRc.2.0.1.t19282-RA"/>
    </source>
</evidence>
<dbReference type="InterPro" id="IPR027417">
    <property type="entry name" value="P-loop_NTPase"/>
</dbReference>
<dbReference type="WBParaSite" id="nRc.2.0.1.t19282-RA">
    <property type="protein sequence ID" value="nRc.2.0.1.t19282-RA"/>
    <property type="gene ID" value="nRc.2.0.1.g19282"/>
</dbReference>
<evidence type="ECO:0000256" key="2">
    <source>
        <dbReference type="ARBA" id="ARBA00009726"/>
    </source>
</evidence>
<dbReference type="InterPro" id="IPR050173">
    <property type="entry name" value="ABC_transporter_C-like"/>
</dbReference>
<dbReference type="SUPFAM" id="SSF52540">
    <property type="entry name" value="P-loop containing nucleoside triphosphate hydrolases"/>
    <property type="match status" value="1"/>
</dbReference>
<proteinExistence type="inferred from homology"/>
<organism evidence="6 7">
    <name type="scientific">Romanomermis culicivorax</name>
    <name type="common">Nematode worm</name>
    <dbReference type="NCBI Taxonomy" id="13658"/>
    <lineage>
        <taxon>Eukaryota</taxon>
        <taxon>Metazoa</taxon>
        <taxon>Ecdysozoa</taxon>
        <taxon>Nematoda</taxon>
        <taxon>Enoplea</taxon>
        <taxon>Dorylaimia</taxon>
        <taxon>Mermithida</taxon>
        <taxon>Mermithoidea</taxon>
        <taxon>Mermithidae</taxon>
        <taxon>Romanomermis</taxon>
    </lineage>
</organism>
<dbReference type="PANTHER" id="PTHR24223">
    <property type="entry name" value="ATP-BINDING CASSETTE SUB-FAMILY C"/>
    <property type="match status" value="1"/>
</dbReference>